<name>A0ACC2SXP9_9FUNG</name>
<organism evidence="1 2">
    <name type="scientific">Entomophthora muscae</name>
    <dbReference type="NCBI Taxonomy" id="34485"/>
    <lineage>
        <taxon>Eukaryota</taxon>
        <taxon>Fungi</taxon>
        <taxon>Fungi incertae sedis</taxon>
        <taxon>Zoopagomycota</taxon>
        <taxon>Entomophthoromycotina</taxon>
        <taxon>Entomophthoromycetes</taxon>
        <taxon>Entomophthorales</taxon>
        <taxon>Entomophthoraceae</taxon>
        <taxon>Entomophthora</taxon>
    </lineage>
</organism>
<evidence type="ECO:0000313" key="1">
    <source>
        <dbReference type="EMBL" id="KAJ9067126.1"/>
    </source>
</evidence>
<dbReference type="Proteomes" id="UP001165960">
    <property type="component" value="Unassembled WGS sequence"/>
</dbReference>
<keyword evidence="2" id="KW-1185">Reference proteome</keyword>
<sequence length="144" mass="16258">MTDRGQEFIGNEFNRLLKYWYKPTEDLAPAEVQVHGGDARLVIRKVLEEFSLMQAQYKLLASQHLLLGNDNSSKLVPGYDPGHNLGTSDQEPHMYCAPLLFQDKYNYLPAYQVPMTPPLTPQPDCPQESVATIESISTQLFGVM</sequence>
<accession>A0ACC2SXP9</accession>
<gene>
    <name evidence="1" type="ORF">DSO57_1003038</name>
</gene>
<dbReference type="EMBL" id="QTSX02004267">
    <property type="protein sequence ID" value="KAJ9067126.1"/>
    <property type="molecule type" value="Genomic_DNA"/>
</dbReference>
<protein>
    <submittedName>
        <fullName evidence="1">Uncharacterized protein</fullName>
    </submittedName>
</protein>
<proteinExistence type="predicted"/>
<reference evidence="1" key="1">
    <citation type="submission" date="2022-04" db="EMBL/GenBank/DDBJ databases">
        <title>Genome of the entomopathogenic fungus Entomophthora muscae.</title>
        <authorList>
            <person name="Elya C."/>
            <person name="Lovett B.R."/>
            <person name="Lee E."/>
            <person name="Macias A.M."/>
            <person name="Hajek A.E."/>
            <person name="De Bivort B.L."/>
            <person name="Kasson M.T."/>
            <person name="De Fine Licht H.H."/>
            <person name="Stajich J.E."/>
        </authorList>
    </citation>
    <scope>NUCLEOTIDE SEQUENCE</scope>
    <source>
        <strain evidence="1">Berkeley</strain>
    </source>
</reference>
<comment type="caution">
    <text evidence="1">The sequence shown here is derived from an EMBL/GenBank/DDBJ whole genome shotgun (WGS) entry which is preliminary data.</text>
</comment>
<evidence type="ECO:0000313" key="2">
    <source>
        <dbReference type="Proteomes" id="UP001165960"/>
    </source>
</evidence>